<name>A0AAV0E1V5_9ASTE</name>
<sequence>MAAAAATTNLAWAGIKGGYIRAESRGHAICDGSFLPVLSMRFPEMLWSTHKAANGVLLLLMRS</sequence>
<organism evidence="1 2">
    <name type="scientific">Cuscuta epithymum</name>
    <dbReference type="NCBI Taxonomy" id="186058"/>
    <lineage>
        <taxon>Eukaryota</taxon>
        <taxon>Viridiplantae</taxon>
        <taxon>Streptophyta</taxon>
        <taxon>Embryophyta</taxon>
        <taxon>Tracheophyta</taxon>
        <taxon>Spermatophyta</taxon>
        <taxon>Magnoliopsida</taxon>
        <taxon>eudicotyledons</taxon>
        <taxon>Gunneridae</taxon>
        <taxon>Pentapetalae</taxon>
        <taxon>asterids</taxon>
        <taxon>lamiids</taxon>
        <taxon>Solanales</taxon>
        <taxon>Convolvulaceae</taxon>
        <taxon>Cuscuteae</taxon>
        <taxon>Cuscuta</taxon>
        <taxon>Cuscuta subgen. Cuscuta</taxon>
    </lineage>
</organism>
<reference evidence="1" key="1">
    <citation type="submission" date="2022-07" db="EMBL/GenBank/DDBJ databases">
        <authorList>
            <person name="Macas J."/>
            <person name="Novak P."/>
            <person name="Neumann P."/>
        </authorList>
    </citation>
    <scope>NUCLEOTIDE SEQUENCE</scope>
</reference>
<gene>
    <name evidence="1" type="ORF">CEPIT_LOCUS20916</name>
</gene>
<dbReference type="EMBL" id="CAMAPF010000233">
    <property type="protein sequence ID" value="CAH9114967.1"/>
    <property type="molecule type" value="Genomic_DNA"/>
</dbReference>
<keyword evidence="2" id="KW-1185">Reference proteome</keyword>
<proteinExistence type="predicted"/>
<evidence type="ECO:0000313" key="2">
    <source>
        <dbReference type="Proteomes" id="UP001152523"/>
    </source>
</evidence>
<dbReference type="Proteomes" id="UP001152523">
    <property type="component" value="Unassembled WGS sequence"/>
</dbReference>
<comment type="caution">
    <text evidence="1">The sequence shown here is derived from an EMBL/GenBank/DDBJ whole genome shotgun (WGS) entry which is preliminary data.</text>
</comment>
<accession>A0AAV0E1V5</accession>
<evidence type="ECO:0000313" key="1">
    <source>
        <dbReference type="EMBL" id="CAH9114967.1"/>
    </source>
</evidence>
<protein>
    <submittedName>
        <fullName evidence="1">Uncharacterized protein</fullName>
    </submittedName>
</protein>
<dbReference type="AlphaFoldDB" id="A0AAV0E1V5"/>